<sequence length="229" mass="25780">MNMSLPSPDSQASLLSPTSGRVDSNNSSINGASCTITNIHNSNNEGNLSILHIPDNVIPSHDIMRDAILPTEPSRPPVRFMPAPHSTYHIPSWRDMPPSEKSTLWNNEDDCRRFEIDIIQTIREFRTSGMIQADTDRLCQRGLEHLLSIDKVLERKGRMKRAVRAVLHEQQKQKAHMEGSKAERKSGEIMVEEGMLRTVSMRHTAWAMEVALAAAAMDQAYVYYEAGQD</sequence>
<organism evidence="2">
    <name type="scientific">Trieres chinensis</name>
    <name type="common">Marine centric diatom</name>
    <name type="synonym">Odontella sinensis</name>
    <dbReference type="NCBI Taxonomy" id="1514140"/>
    <lineage>
        <taxon>Eukaryota</taxon>
        <taxon>Sar</taxon>
        <taxon>Stramenopiles</taxon>
        <taxon>Ochrophyta</taxon>
        <taxon>Bacillariophyta</taxon>
        <taxon>Mediophyceae</taxon>
        <taxon>Biddulphiophycidae</taxon>
        <taxon>Eupodiscales</taxon>
        <taxon>Parodontellaceae</taxon>
        <taxon>Trieres</taxon>
    </lineage>
</organism>
<evidence type="ECO:0000256" key="1">
    <source>
        <dbReference type="SAM" id="MobiDB-lite"/>
    </source>
</evidence>
<reference evidence="2" key="1">
    <citation type="submission" date="2021-01" db="EMBL/GenBank/DDBJ databases">
        <authorList>
            <person name="Corre E."/>
            <person name="Pelletier E."/>
            <person name="Niang G."/>
            <person name="Scheremetjew M."/>
            <person name="Finn R."/>
            <person name="Kale V."/>
            <person name="Holt S."/>
            <person name="Cochrane G."/>
            <person name="Meng A."/>
            <person name="Brown T."/>
            <person name="Cohen L."/>
        </authorList>
    </citation>
    <scope>NUCLEOTIDE SEQUENCE</scope>
    <source>
        <strain evidence="2">Grunow 1884</strain>
    </source>
</reference>
<protein>
    <submittedName>
        <fullName evidence="2">Uncharacterized protein</fullName>
    </submittedName>
</protein>
<dbReference type="AlphaFoldDB" id="A0A7S1ZWH3"/>
<feature type="region of interest" description="Disordered" evidence="1">
    <location>
        <begin position="1"/>
        <end position="26"/>
    </location>
</feature>
<gene>
    <name evidence="2" type="ORF">OSIN01602_LOCUS15532</name>
</gene>
<accession>A0A7S1ZWH3</accession>
<evidence type="ECO:0000313" key="2">
    <source>
        <dbReference type="EMBL" id="CAD9350538.1"/>
    </source>
</evidence>
<proteinExistence type="predicted"/>
<dbReference type="EMBL" id="HBGO01027031">
    <property type="protein sequence ID" value="CAD9350538.1"/>
    <property type="molecule type" value="Transcribed_RNA"/>
</dbReference>
<name>A0A7S1ZWH3_TRICV</name>